<dbReference type="Proteomes" id="UP001634007">
    <property type="component" value="Unassembled WGS sequence"/>
</dbReference>
<dbReference type="EMBL" id="JBJKBG010000010">
    <property type="protein sequence ID" value="KAL3719795.1"/>
    <property type="molecule type" value="Genomic_DNA"/>
</dbReference>
<name>A0ABD3IXL2_EUCGL</name>
<accession>A0ABD3IXL2</accession>
<organism evidence="1 2">
    <name type="scientific">Eucalyptus globulus</name>
    <name type="common">Tasmanian blue gum</name>
    <dbReference type="NCBI Taxonomy" id="34317"/>
    <lineage>
        <taxon>Eukaryota</taxon>
        <taxon>Viridiplantae</taxon>
        <taxon>Streptophyta</taxon>
        <taxon>Embryophyta</taxon>
        <taxon>Tracheophyta</taxon>
        <taxon>Spermatophyta</taxon>
        <taxon>Magnoliopsida</taxon>
        <taxon>eudicotyledons</taxon>
        <taxon>Gunneridae</taxon>
        <taxon>Pentapetalae</taxon>
        <taxon>rosids</taxon>
        <taxon>malvids</taxon>
        <taxon>Myrtales</taxon>
        <taxon>Myrtaceae</taxon>
        <taxon>Myrtoideae</taxon>
        <taxon>Eucalypteae</taxon>
        <taxon>Eucalyptus</taxon>
    </lineage>
</organism>
<evidence type="ECO:0000313" key="2">
    <source>
        <dbReference type="Proteomes" id="UP001634007"/>
    </source>
</evidence>
<evidence type="ECO:0000313" key="1">
    <source>
        <dbReference type="EMBL" id="KAL3719795.1"/>
    </source>
</evidence>
<dbReference type="AlphaFoldDB" id="A0ABD3IXL2"/>
<comment type="caution">
    <text evidence="1">The sequence shown here is derived from an EMBL/GenBank/DDBJ whole genome shotgun (WGS) entry which is preliminary data.</text>
</comment>
<reference evidence="1 2" key="1">
    <citation type="submission" date="2024-11" db="EMBL/GenBank/DDBJ databases">
        <title>Chromosome-level genome assembly of Eucalyptus globulus Labill. provides insights into its genome evolution.</title>
        <authorList>
            <person name="Li X."/>
        </authorList>
    </citation>
    <scope>NUCLEOTIDE SEQUENCE [LARGE SCALE GENOMIC DNA]</scope>
    <source>
        <strain evidence="1">CL2024</strain>
        <tissue evidence="1">Fresh tender leaves</tissue>
    </source>
</reference>
<keyword evidence="2" id="KW-1185">Reference proteome</keyword>
<protein>
    <submittedName>
        <fullName evidence="1">Uncharacterized protein</fullName>
    </submittedName>
</protein>
<proteinExistence type="predicted"/>
<gene>
    <name evidence="1" type="ORF">ACJRO7_004728</name>
</gene>
<sequence length="90" mass="10137">MFAAFKSYSRHCTKQRLSPQEAKLIMDSRRSRSFHVSSSLSESQSKSDTACFHVSLSSSRYVRQPPRGIKLQGTADQVLFVNTVIVKSLI</sequence>